<feature type="region of interest" description="Disordered" evidence="1">
    <location>
        <begin position="1"/>
        <end position="22"/>
    </location>
</feature>
<dbReference type="Proteomes" id="UP000292957">
    <property type="component" value="Unassembled WGS sequence"/>
</dbReference>
<proteinExistence type="predicted"/>
<dbReference type="AlphaFoldDB" id="A0A4Q9MK21"/>
<accession>A0A4Q9MK21</accession>
<sequence>MGKSLVPAAQASATPESSPKAPRFPPVGMYGVMQINLSAMVQHLHDEDVLARASCVEMKKYLVYIRQFGELPFHSSPWCRYSVSFIGATLRSEDLAIGITSDMVVPIFPCSLSGRPQATPSRPFPFPNCYH</sequence>
<gene>
    <name evidence="2" type="ORF">BD311DRAFT_664535</name>
</gene>
<dbReference type="OrthoDB" id="2930792at2759"/>
<dbReference type="OMA" id="CVEMKKY"/>
<evidence type="ECO:0000313" key="2">
    <source>
        <dbReference type="EMBL" id="TBU27849.1"/>
    </source>
</evidence>
<evidence type="ECO:0000256" key="1">
    <source>
        <dbReference type="SAM" id="MobiDB-lite"/>
    </source>
</evidence>
<protein>
    <submittedName>
        <fullName evidence="2">Uncharacterized protein</fullName>
    </submittedName>
</protein>
<name>A0A4Q9MK21_9APHY</name>
<reference evidence="2" key="1">
    <citation type="submission" date="2019-01" db="EMBL/GenBank/DDBJ databases">
        <title>Draft genome sequences of three monokaryotic isolates of the white-rot basidiomycete fungus Dichomitus squalens.</title>
        <authorList>
            <consortium name="DOE Joint Genome Institute"/>
            <person name="Lopez S.C."/>
            <person name="Andreopoulos B."/>
            <person name="Pangilinan J."/>
            <person name="Lipzen A."/>
            <person name="Riley R."/>
            <person name="Ahrendt S."/>
            <person name="Ng V."/>
            <person name="Barry K."/>
            <person name="Daum C."/>
            <person name="Grigoriev I.V."/>
            <person name="Hilden K.S."/>
            <person name="Makela M.R."/>
            <person name="de Vries R.P."/>
        </authorList>
    </citation>
    <scope>NUCLEOTIDE SEQUENCE [LARGE SCALE GENOMIC DNA]</scope>
    <source>
        <strain evidence="2">OM18370.1</strain>
    </source>
</reference>
<dbReference type="EMBL" id="ML143427">
    <property type="protein sequence ID" value="TBU27849.1"/>
    <property type="molecule type" value="Genomic_DNA"/>
</dbReference>
<organism evidence="2">
    <name type="scientific">Dichomitus squalens</name>
    <dbReference type="NCBI Taxonomy" id="114155"/>
    <lineage>
        <taxon>Eukaryota</taxon>
        <taxon>Fungi</taxon>
        <taxon>Dikarya</taxon>
        <taxon>Basidiomycota</taxon>
        <taxon>Agaricomycotina</taxon>
        <taxon>Agaricomycetes</taxon>
        <taxon>Polyporales</taxon>
        <taxon>Polyporaceae</taxon>
        <taxon>Dichomitus</taxon>
    </lineage>
</organism>